<evidence type="ECO:0000313" key="3">
    <source>
        <dbReference type="Proteomes" id="UP000198785"/>
    </source>
</evidence>
<keyword evidence="1" id="KW-0472">Membrane</keyword>
<keyword evidence="1" id="KW-1133">Transmembrane helix</keyword>
<dbReference type="EMBL" id="FOZZ01000004">
    <property type="protein sequence ID" value="SFS73519.1"/>
    <property type="molecule type" value="Genomic_DNA"/>
</dbReference>
<dbReference type="AlphaFoldDB" id="A0A1I6S963"/>
<keyword evidence="1" id="KW-0812">Transmembrane</keyword>
<keyword evidence="3" id="KW-1185">Reference proteome</keyword>
<proteinExistence type="predicted"/>
<accession>A0A1I6S963</accession>
<organism evidence="2 3">
    <name type="scientific">Sphingobacterium wenxiniae</name>
    <dbReference type="NCBI Taxonomy" id="683125"/>
    <lineage>
        <taxon>Bacteria</taxon>
        <taxon>Pseudomonadati</taxon>
        <taxon>Bacteroidota</taxon>
        <taxon>Sphingobacteriia</taxon>
        <taxon>Sphingobacteriales</taxon>
        <taxon>Sphingobacteriaceae</taxon>
        <taxon>Sphingobacterium</taxon>
    </lineage>
</organism>
<feature type="transmembrane region" description="Helical" evidence="1">
    <location>
        <begin position="35"/>
        <end position="55"/>
    </location>
</feature>
<feature type="transmembrane region" description="Helical" evidence="1">
    <location>
        <begin position="12"/>
        <end position="29"/>
    </location>
</feature>
<evidence type="ECO:0000313" key="2">
    <source>
        <dbReference type="EMBL" id="SFS73519.1"/>
    </source>
</evidence>
<protein>
    <recommendedName>
        <fullName evidence="4">Phospholipase_D-nuclease N-terminal</fullName>
    </recommendedName>
</protein>
<gene>
    <name evidence="2" type="ORF">SAMN05660206_104174</name>
</gene>
<sequence>MKDLTHQTKQAFYFSLGFYILAILFKVLRFPLADILISIALLLSLLWVVLVLREVMLSPKLSNMERMLLILFIIFGNIIAGIAYFFFIREKVLHKPKSNK</sequence>
<reference evidence="2 3" key="1">
    <citation type="submission" date="2016-10" db="EMBL/GenBank/DDBJ databases">
        <authorList>
            <person name="de Groot N.N."/>
        </authorList>
    </citation>
    <scope>NUCLEOTIDE SEQUENCE [LARGE SCALE GENOMIC DNA]</scope>
    <source>
        <strain evidence="2 3">DSM 22789</strain>
    </source>
</reference>
<dbReference type="OrthoDB" id="714196at2"/>
<name>A0A1I6S963_9SPHI</name>
<dbReference type="RefSeq" id="WP_093364843.1">
    <property type="nucleotide sequence ID" value="NZ_FOZZ01000004.1"/>
</dbReference>
<dbReference type="STRING" id="683125.SAMN05660206_104174"/>
<evidence type="ECO:0008006" key="4">
    <source>
        <dbReference type="Google" id="ProtNLM"/>
    </source>
</evidence>
<evidence type="ECO:0000256" key="1">
    <source>
        <dbReference type="SAM" id="Phobius"/>
    </source>
</evidence>
<feature type="transmembrane region" description="Helical" evidence="1">
    <location>
        <begin position="67"/>
        <end position="88"/>
    </location>
</feature>
<dbReference type="Proteomes" id="UP000198785">
    <property type="component" value="Unassembled WGS sequence"/>
</dbReference>